<evidence type="ECO:0000313" key="1">
    <source>
        <dbReference type="EMBL" id="MBW81018.1"/>
    </source>
</evidence>
<dbReference type="AlphaFoldDB" id="A0A2P2IIG2"/>
<sequence>MAIQAQELIRISTATDMHIWSF</sequence>
<reference evidence="1" key="1">
    <citation type="submission" date="2018-02" db="EMBL/GenBank/DDBJ databases">
        <title>Rhizophora mucronata_Transcriptome.</title>
        <authorList>
            <person name="Meera S.P."/>
            <person name="Sreeshan A."/>
            <person name="Augustine A."/>
        </authorList>
    </citation>
    <scope>NUCLEOTIDE SEQUENCE</scope>
    <source>
        <tissue evidence="1">Leaf</tissue>
    </source>
</reference>
<proteinExistence type="predicted"/>
<name>A0A2P2IIG2_RHIMU</name>
<organism evidence="1">
    <name type="scientific">Rhizophora mucronata</name>
    <name type="common">Asiatic mangrove</name>
    <dbReference type="NCBI Taxonomy" id="61149"/>
    <lineage>
        <taxon>Eukaryota</taxon>
        <taxon>Viridiplantae</taxon>
        <taxon>Streptophyta</taxon>
        <taxon>Embryophyta</taxon>
        <taxon>Tracheophyta</taxon>
        <taxon>Spermatophyta</taxon>
        <taxon>Magnoliopsida</taxon>
        <taxon>eudicotyledons</taxon>
        <taxon>Gunneridae</taxon>
        <taxon>Pentapetalae</taxon>
        <taxon>rosids</taxon>
        <taxon>fabids</taxon>
        <taxon>Malpighiales</taxon>
        <taxon>Rhizophoraceae</taxon>
        <taxon>Rhizophora</taxon>
    </lineage>
</organism>
<accession>A0A2P2IIG2</accession>
<protein>
    <submittedName>
        <fullName evidence="1">Uncharacterized protein MANES_15G089000</fullName>
    </submittedName>
</protein>
<dbReference type="EMBL" id="GGEC01000535">
    <property type="protein sequence ID" value="MBW81018.1"/>
    <property type="molecule type" value="Transcribed_RNA"/>
</dbReference>